<dbReference type="AlphaFoldDB" id="A0A074ZK06"/>
<dbReference type="HOGENOM" id="CLU_076645_2_0_1"/>
<dbReference type="OMA" id="SPGIWLK"/>
<dbReference type="Proteomes" id="UP000030641">
    <property type="component" value="Unassembled WGS sequence"/>
</dbReference>
<keyword evidence="2" id="KW-1185">Reference proteome</keyword>
<dbReference type="GeneID" id="25362213"/>
<reference evidence="1 2" key="1">
    <citation type="journal article" date="2014" name="BMC Genomics">
        <title>Genome sequencing of four Aureobasidium pullulans varieties: biotechnological potential, stress tolerance, and description of new species.</title>
        <authorList>
            <person name="Gostin Ar C."/>
            <person name="Ohm R.A."/>
            <person name="Kogej T."/>
            <person name="Sonjak S."/>
            <person name="Turk M."/>
            <person name="Zajc J."/>
            <person name="Zalar P."/>
            <person name="Grube M."/>
            <person name="Sun H."/>
            <person name="Han J."/>
            <person name="Sharma A."/>
            <person name="Chiniquy J."/>
            <person name="Ngan C.Y."/>
            <person name="Lipzen A."/>
            <person name="Barry K."/>
            <person name="Grigoriev I.V."/>
            <person name="Gunde-Cimerman N."/>
        </authorList>
    </citation>
    <scope>NUCLEOTIDE SEQUENCE [LARGE SCALE GENOMIC DNA]</scope>
    <source>
        <strain evidence="1 2">EXF-2481</strain>
    </source>
</reference>
<protein>
    <recommendedName>
        <fullName evidence="3">Bacteriocin-protection protein, YdeI/OmpD-associated family</fullName>
    </recommendedName>
</protein>
<dbReference type="STRING" id="1043005.A0A074ZK06"/>
<dbReference type="EMBL" id="KL584751">
    <property type="protein sequence ID" value="KEQ98821.1"/>
    <property type="molecule type" value="Genomic_DNA"/>
</dbReference>
<organism evidence="1 2">
    <name type="scientific">Aureobasidium subglaciale (strain EXF-2481)</name>
    <name type="common">Aureobasidium pullulans var. subglaciale</name>
    <dbReference type="NCBI Taxonomy" id="1043005"/>
    <lineage>
        <taxon>Eukaryota</taxon>
        <taxon>Fungi</taxon>
        <taxon>Dikarya</taxon>
        <taxon>Ascomycota</taxon>
        <taxon>Pezizomycotina</taxon>
        <taxon>Dothideomycetes</taxon>
        <taxon>Dothideomycetidae</taxon>
        <taxon>Dothideales</taxon>
        <taxon>Saccotheciaceae</taxon>
        <taxon>Aureobasidium</taxon>
    </lineage>
</organism>
<dbReference type="InParanoid" id="A0A074ZK06"/>
<evidence type="ECO:0008006" key="3">
    <source>
        <dbReference type="Google" id="ProtNLM"/>
    </source>
</evidence>
<dbReference type="RefSeq" id="XP_013347156.1">
    <property type="nucleotide sequence ID" value="XM_013491702.1"/>
</dbReference>
<sequence>MPTRSSELLLKSASEWRTWLTKNGQTSREVWLVCVKAKAPSNVRKHTTITYFEALDEALCYGWVDSRCGKRDEHTLYWRFTPRRPKSTWSARNVGFIERLMAMGKMAPPGILTVEAAKSNGLWDAAYSANAPEDLLEEVSIAEAQSQKAWKNMSKKDKYALFVSLGSSPMGSEARRKKIEGIAKKLTPDTTTT</sequence>
<gene>
    <name evidence="1" type="ORF">AUEXF2481DRAFT_1653</name>
</gene>
<dbReference type="OrthoDB" id="10263401at2759"/>
<evidence type="ECO:0000313" key="2">
    <source>
        <dbReference type="Proteomes" id="UP000030641"/>
    </source>
</evidence>
<evidence type="ECO:0000313" key="1">
    <source>
        <dbReference type="EMBL" id="KEQ98821.1"/>
    </source>
</evidence>
<accession>A0A074ZK06</accession>
<name>A0A074ZK06_AURSE</name>
<proteinExistence type="predicted"/>